<name>A0A0T9RQF3_9GAMM</name>
<dbReference type="Proteomes" id="UP000038204">
    <property type="component" value="Unassembled WGS sequence"/>
</dbReference>
<accession>A0A0T9RQF3</accession>
<dbReference type="EMBL" id="CQBK01000068">
    <property type="protein sequence ID" value="CNI77234.1"/>
    <property type="molecule type" value="Genomic_DNA"/>
</dbReference>
<proteinExistence type="predicted"/>
<sequence>MVKIIDDSRAIAFICNKLQDAKIVIPPSAHETLLSDYLKRIRRTLVQSHAEHEVDNYLTTLKNQYEQVRISDGEMAWFHHDPRAAFWFLAKLHTSTKSEINGVTSLLDTLPHIKNLSLSYTPEYRPAHELRLKNIDDFFNAWTFDRPAKEYVKACHLQWSALIKNKNILNEINKEDDLRWARDYFDNHKVLLADYACGETPDEVLAHCYASYFIWSQSCTTSQSDDALFVKNFKAAWSARKHRNKNTSLNRKTITVPISEASHQRLEELAQMAGTAKNRALENAILVAWQKMRGK</sequence>
<gene>
    <name evidence="1" type="ORF">ERS008667_04294</name>
</gene>
<reference evidence="1 2" key="1">
    <citation type="submission" date="2015-03" db="EMBL/GenBank/DDBJ databases">
        <authorList>
            <person name="Murphy D."/>
        </authorList>
    </citation>
    <scope>NUCLEOTIDE SEQUENCE [LARGE SCALE GENOMIC DNA]</scope>
    <source>
        <strain evidence="1 2">Y233</strain>
    </source>
</reference>
<dbReference type="AlphaFoldDB" id="A0A0T9RQF3"/>
<organism evidence="1 2">
    <name type="scientific">Yersinia similis</name>
    <dbReference type="NCBI Taxonomy" id="367190"/>
    <lineage>
        <taxon>Bacteria</taxon>
        <taxon>Pseudomonadati</taxon>
        <taxon>Pseudomonadota</taxon>
        <taxon>Gammaproteobacteria</taxon>
        <taxon>Enterobacterales</taxon>
        <taxon>Yersiniaceae</taxon>
        <taxon>Yersinia</taxon>
    </lineage>
</organism>
<dbReference type="RefSeq" id="WP_012104609.1">
    <property type="nucleotide sequence ID" value="NZ_CABIHV010000138.1"/>
</dbReference>
<evidence type="ECO:0000313" key="2">
    <source>
        <dbReference type="Proteomes" id="UP000038204"/>
    </source>
</evidence>
<evidence type="ECO:0000313" key="1">
    <source>
        <dbReference type="EMBL" id="CNI77234.1"/>
    </source>
</evidence>
<protein>
    <submittedName>
        <fullName evidence="1">Uncharacterized protein</fullName>
    </submittedName>
</protein>